<protein>
    <recommendedName>
        <fullName evidence="4">GIY-YIG domain-containing protein</fullName>
    </recommendedName>
</protein>
<gene>
    <name evidence="2" type="ORF">JAZ07_01015</name>
</gene>
<comment type="caution">
    <text evidence="2">The sequence shown here is derived from an EMBL/GenBank/DDBJ whole genome shotgun (WGS) entry which is preliminary data.</text>
</comment>
<proteinExistence type="predicted"/>
<accession>A0A9E4K9H8</accession>
<feature type="compositionally biased region" description="Basic and acidic residues" evidence="1">
    <location>
        <begin position="161"/>
        <end position="176"/>
    </location>
</feature>
<evidence type="ECO:0008006" key="4">
    <source>
        <dbReference type="Google" id="ProtNLM"/>
    </source>
</evidence>
<organism evidence="2 3">
    <name type="scientific">Candidatus Thiodiazotropha taylori</name>
    <dbReference type="NCBI Taxonomy" id="2792791"/>
    <lineage>
        <taxon>Bacteria</taxon>
        <taxon>Pseudomonadati</taxon>
        <taxon>Pseudomonadota</taxon>
        <taxon>Gammaproteobacteria</taxon>
        <taxon>Chromatiales</taxon>
        <taxon>Sedimenticolaceae</taxon>
        <taxon>Candidatus Thiodiazotropha</taxon>
    </lineage>
</organism>
<evidence type="ECO:0000313" key="2">
    <source>
        <dbReference type="EMBL" id="MCG7944906.1"/>
    </source>
</evidence>
<dbReference type="AlphaFoldDB" id="A0A9E4K9H8"/>
<reference evidence="2" key="1">
    <citation type="journal article" date="2021" name="Proc. Natl. Acad. Sci. U.S.A.">
        <title>Global biogeography of chemosynthetic symbionts reveals both localized and globally distributed symbiont groups. .</title>
        <authorList>
            <person name="Osvatic J.T."/>
            <person name="Wilkins L.G.E."/>
            <person name="Leibrecht L."/>
            <person name="Leray M."/>
            <person name="Zauner S."/>
            <person name="Polzin J."/>
            <person name="Camacho Y."/>
            <person name="Gros O."/>
            <person name="van Gils J.A."/>
            <person name="Eisen J.A."/>
            <person name="Petersen J.M."/>
            <person name="Yuen B."/>
        </authorList>
    </citation>
    <scope>NUCLEOTIDE SEQUENCE</scope>
    <source>
        <strain evidence="2">MAGclacostrist064TRANS</strain>
    </source>
</reference>
<evidence type="ECO:0000313" key="3">
    <source>
        <dbReference type="Proteomes" id="UP000886667"/>
    </source>
</evidence>
<sequence length="176" mass="20564">MEKKYYVYYWNREDGTPYYIGKGCGDRAYRKGRDYKPPVERIQILKENLTEDEALELEIELIAKFGRKDLGTGILRNKTDGGDGMSSEDATRLNNKRVAEGTHPMFKEHNKEKLRQRNKETGSFKNPELQRELFKRRTKESLIEGGKKAAETTRKNGTHPWKTENRSELHKKNLEA</sequence>
<dbReference type="Proteomes" id="UP000886667">
    <property type="component" value="Unassembled WGS sequence"/>
</dbReference>
<dbReference type="EMBL" id="JAEPCM010000016">
    <property type="protein sequence ID" value="MCG7944906.1"/>
    <property type="molecule type" value="Genomic_DNA"/>
</dbReference>
<feature type="non-terminal residue" evidence="2">
    <location>
        <position position="176"/>
    </location>
</feature>
<feature type="region of interest" description="Disordered" evidence="1">
    <location>
        <begin position="73"/>
        <end position="176"/>
    </location>
</feature>
<feature type="compositionally biased region" description="Basic and acidic residues" evidence="1">
    <location>
        <begin position="97"/>
        <end position="154"/>
    </location>
</feature>
<evidence type="ECO:0000256" key="1">
    <source>
        <dbReference type="SAM" id="MobiDB-lite"/>
    </source>
</evidence>
<name>A0A9E4K9H8_9GAMM</name>